<dbReference type="EMBL" id="VXIV02001759">
    <property type="protein sequence ID" value="KAF6030074.1"/>
    <property type="molecule type" value="Genomic_DNA"/>
</dbReference>
<keyword evidence="2" id="KW-0472">Membrane</keyword>
<name>A0A7J7JWI2_BUGNE</name>
<reference evidence="3" key="1">
    <citation type="submission" date="2020-06" db="EMBL/GenBank/DDBJ databases">
        <title>Draft genome of Bugula neritina, a colonial animal packing powerful symbionts and potential medicines.</title>
        <authorList>
            <person name="Rayko M."/>
        </authorList>
    </citation>
    <scope>NUCLEOTIDE SEQUENCE [LARGE SCALE GENOMIC DNA]</scope>
    <source>
        <strain evidence="3">Kwan_BN1</strain>
    </source>
</reference>
<evidence type="ECO:0000313" key="3">
    <source>
        <dbReference type="EMBL" id="KAF6030074.1"/>
    </source>
</evidence>
<keyword evidence="2" id="KW-1133">Transmembrane helix</keyword>
<keyword evidence="4" id="KW-1185">Reference proteome</keyword>
<accession>A0A7J7JWI2</accession>
<evidence type="ECO:0000313" key="4">
    <source>
        <dbReference type="Proteomes" id="UP000593567"/>
    </source>
</evidence>
<keyword evidence="2" id="KW-0812">Transmembrane</keyword>
<evidence type="ECO:0000256" key="2">
    <source>
        <dbReference type="SAM" id="Phobius"/>
    </source>
</evidence>
<feature type="region of interest" description="Disordered" evidence="1">
    <location>
        <begin position="268"/>
        <end position="290"/>
    </location>
</feature>
<feature type="compositionally biased region" description="Polar residues" evidence="1">
    <location>
        <begin position="274"/>
        <end position="288"/>
    </location>
</feature>
<evidence type="ECO:0000256" key="1">
    <source>
        <dbReference type="SAM" id="MobiDB-lite"/>
    </source>
</evidence>
<sequence>MSLQQLHRNWSIFIVLLAYNTSLWLTQSLVIKYLTGNSNLSLLAWIVQELWVEGQGLLGGVILTGLLMATVKHLPKPALSDSPSDLAMKSNVSKLSSQDFKLSGSDSGFDDTESTLQVLAKSRVKPLGKQVNPAAEETLPGVDMKPPDDLTLPCLTKSLKIKCEMAKRNAKAYYQQTHQPNEHEPDEDWNLSLISKQAQYFQSLKSICSIYSYLDASENSEGMLGKRMAGGGEAMSEYDSIPEFDEIDFMQSTGTNVLNPLPASHHLPQPGVSDVSSTSDYITGPSSEHTARYSPLLTTALTGGTEDDVPKPKIEDTQARKQDQMPTTTARNVGILRSFPWSQWGDSVAVVFILSALMRCMCLLALLISNKFLSVEIMSLMVAEGIFHYVPFFYMAISPIVARSPVSCWVESKAPVAGSTTVASAMNTTQSTAVNVTNITERGPTTLSDLVSEAIGSTTTLVTTIISDNSNERLPTTTIDRAEPAVLDRNVVIGIVAGICGASVTKDCIRFPCTLAAPMSYILVGKYLVTAVATFAIEEEHDSITKTGKHKKKSKKNKKIVTTSQDAADTVTNENGKIKSKKEKKLKKTKSKKLKPILEQIGIELYTRSRRSYQVINNGKFS</sequence>
<gene>
    <name evidence="3" type="ORF">EB796_011625</name>
</gene>
<comment type="caution">
    <text evidence="3">The sequence shown here is derived from an EMBL/GenBank/DDBJ whole genome shotgun (WGS) entry which is preliminary data.</text>
</comment>
<dbReference type="AlphaFoldDB" id="A0A7J7JWI2"/>
<organism evidence="3 4">
    <name type="scientific">Bugula neritina</name>
    <name type="common">Brown bryozoan</name>
    <name type="synonym">Sertularia neritina</name>
    <dbReference type="NCBI Taxonomy" id="10212"/>
    <lineage>
        <taxon>Eukaryota</taxon>
        <taxon>Metazoa</taxon>
        <taxon>Spiralia</taxon>
        <taxon>Lophotrochozoa</taxon>
        <taxon>Bryozoa</taxon>
        <taxon>Gymnolaemata</taxon>
        <taxon>Cheilostomatida</taxon>
        <taxon>Flustrina</taxon>
        <taxon>Buguloidea</taxon>
        <taxon>Bugulidae</taxon>
        <taxon>Bugula</taxon>
    </lineage>
</organism>
<proteinExistence type="predicted"/>
<dbReference type="Proteomes" id="UP000593567">
    <property type="component" value="Unassembled WGS sequence"/>
</dbReference>
<protein>
    <submittedName>
        <fullName evidence="3">Uncharacterized protein</fullName>
    </submittedName>
</protein>
<feature type="transmembrane region" description="Helical" evidence="2">
    <location>
        <begin position="12"/>
        <end position="34"/>
    </location>
</feature>